<feature type="region of interest" description="Disordered" evidence="1">
    <location>
        <begin position="1"/>
        <end position="29"/>
    </location>
</feature>
<evidence type="ECO:0000313" key="2">
    <source>
        <dbReference type="EMBL" id="MBF0877963.1"/>
    </source>
</evidence>
<protein>
    <recommendedName>
        <fullName evidence="4">DNA-binding protein</fullName>
    </recommendedName>
</protein>
<dbReference type="RefSeq" id="WP_194256239.1">
    <property type="nucleotide sequence ID" value="NZ_JABCQO010000028.1"/>
</dbReference>
<feature type="compositionally biased region" description="Basic and acidic residues" evidence="1">
    <location>
        <begin position="111"/>
        <end position="124"/>
    </location>
</feature>
<evidence type="ECO:0000256" key="1">
    <source>
        <dbReference type="SAM" id="MobiDB-lite"/>
    </source>
</evidence>
<proteinExistence type="predicted"/>
<dbReference type="Proteomes" id="UP000630952">
    <property type="component" value="Unassembled WGS sequence"/>
</dbReference>
<sequence length="136" mass="14260">MSDKKSEQADTLPAWSIRGVPGDVRTATGTHAKKAGVSIGDYVTQAIREKIKNDRSGGKNIAKREAGPVSVADAGSLIDMISKLSGSGVEIPKGLQRSAVSVLNKLASDVKAGRSDKTSEKTDAKEEEEDQTPPSP</sequence>
<evidence type="ECO:0008006" key="4">
    <source>
        <dbReference type="Google" id="ProtNLM"/>
    </source>
</evidence>
<feature type="compositionally biased region" description="Acidic residues" evidence="1">
    <location>
        <begin position="125"/>
        <end position="136"/>
    </location>
</feature>
<evidence type="ECO:0000313" key="3">
    <source>
        <dbReference type="Proteomes" id="UP000630952"/>
    </source>
</evidence>
<keyword evidence="3" id="KW-1185">Reference proteome</keyword>
<reference evidence="2 3" key="2">
    <citation type="submission" date="2020-11" db="EMBL/GenBank/DDBJ databases">
        <title>Description of novel Gluconobacter species.</title>
        <authorList>
            <person name="Cleenwerck I."/>
            <person name="Cnockaert M."/>
            <person name="Borremans W."/>
            <person name="Wieme A.D."/>
            <person name="De Vuyst L."/>
            <person name="Vandamme P."/>
        </authorList>
    </citation>
    <scope>NUCLEOTIDE SEQUENCE [LARGE SCALE GENOMIC DNA]</scope>
    <source>
        <strain evidence="2 3">LMG 27748</strain>
    </source>
</reference>
<dbReference type="EMBL" id="JABCQO010000028">
    <property type="protein sequence ID" value="MBF0877963.1"/>
    <property type="molecule type" value="Genomic_DNA"/>
</dbReference>
<comment type="caution">
    <text evidence="2">The sequence shown here is derived from an EMBL/GenBank/DDBJ whole genome shotgun (WGS) entry which is preliminary data.</text>
</comment>
<accession>A0ABR9YH30</accession>
<feature type="region of interest" description="Disordered" evidence="1">
    <location>
        <begin position="106"/>
        <end position="136"/>
    </location>
</feature>
<gene>
    <name evidence="2" type="ORF">HKD21_14155</name>
</gene>
<organism evidence="2 3">
    <name type="scientific">Gluconobacter cerevisiae</name>
    <dbReference type="NCBI Taxonomy" id="1379734"/>
    <lineage>
        <taxon>Bacteria</taxon>
        <taxon>Pseudomonadati</taxon>
        <taxon>Pseudomonadota</taxon>
        <taxon>Alphaproteobacteria</taxon>
        <taxon>Acetobacterales</taxon>
        <taxon>Acetobacteraceae</taxon>
        <taxon>Gluconobacter</taxon>
    </lineage>
</organism>
<name>A0ABR9YH30_9PROT</name>
<reference evidence="3" key="1">
    <citation type="submission" date="2020-04" db="EMBL/GenBank/DDBJ databases">
        <title>Description of novel Gluconacetobacter.</title>
        <authorList>
            <person name="Sombolestani A."/>
        </authorList>
    </citation>
    <scope>NUCLEOTIDE SEQUENCE [LARGE SCALE GENOMIC DNA]</scope>
    <source>
        <strain evidence="3">LMG 27748</strain>
    </source>
</reference>